<reference evidence="1" key="1">
    <citation type="submission" date="2021-05" db="EMBL/GenBank/DDBJ databases">
        <authorList>
            <person name="Scholz U."/>
            <person name="Mascher M."/>
            <person name="Fiebig A."/>
        </authorList>
    </citation>
    <scope>NUCLEOTIDE SEQUENCE [LARGE SCALE GENOMIC DNA]</scope>
</reference>
<protein>
    <submittedName>
        <fullName evidence="1">Uncharacterized protein</fullName>
    </submittedName>
</protein>
<proteinExistence type="predicted"/>
<organism evidence="1 2">
    <name type="scientific">Avena sativa</name>
    <name type="common">Oat</name>
    <dbReference type="NCBI Taxonomy" id="4498"/>
    <lineage>
        <taxon>Eukaryota</taxon>
        <taxon>Viridiplantae</taxon>
        <taxon>Streptophyta</taxon>
        <taxon>Embryophyta</taxon>
        <taxon>Tracheophyta</taxon>
        <taxon>Spermatophyta</taxon>
        <taxon>Magnoliopsida</taxon>
        <taxon>Liliopsida</taxon>
        <taxon>Poales</taxon>
        <taxon>Poaceae</taxon>
        <taxon>BOP clade</taxon>
        <taxon>Pooideae</taxon>
        <taxon>Poodae</taxon>
        <taxon>Poeae</taxon>
        <taxon>Poeae Chloroplast Group 1 (Aveneae type)</taxon>
        <taxon>Aveninae</taxon>
        <taxon>Avena</taxon>
    </lineage>
</organism>
<name>A0ACD6AKC3_AVESA</name>
<sequence>MARRRRRRAFGGRTELRLAYGTRARPLGRAILALLPPPSPPGTPCPTCRGAASGCLACRRWAHLLRDGDPVAYRRLVTRAVCAVALAPAAPPPPRYTPGNAGHSQAQLVRETTKWILTDRSCKTSNVLCNGYREGGLAKCACNLVSCSSWDILLHRIGDLLMCYILRHSSIFLPIKKRDYFQVTGVPLNIVLQKRISSSTMARSQQSGSIKVNCTTCYMWRNAQMAQNISGGNLVSSLKSGFNCSDNTQKIDALPSPASCDAVRIIKPKCSSDECKCSNCFTQKPRKRKRLYSWQRRSKQRQLCSEDRSTELSKLNESKYTVGNLLSDDSAAEVNDQRHSLEPTADTTSFGVNNDTNFSQSEEPCNVPALSSEKSPSSLLDIMGFQGLSSGYNTSEDQYTSPQSGPICFNCLMLNASKCVSVDSLIRRHGVFYNKRISKNVFHHNKLTNKRKGTDALSLIKRIFGIKGCCIKFFHCDCDGSSTKNSNCLCHWLLQQVKNLTRNAKRCQYKTLFMKHCSAKSKQAAEDGFPSANVAKNQESIQYSLKGKSTDCDGSYAQLEAYSTHQQVVSFVWAVLTRIIPPPLLGNPSSKRSLRINIWKFIRLRRYETFQVTDCIGELKVSYYSWLSKIGFTGCSCSVPMRKNTEVSSGMEEQKQNNLLRCWISWLFSDIVIPLINTYFYVTERETKRYDVFYYPKSVWRNLTINAIASLNAQSFRTLCGTSRRAIRHLYRSSTVRFLPKAKDMRPLVNFKAQSKDGLLSKCHLVIKKARDENPEMFGSSVFDYDSVYKNLYSFIAPVRRQLKELKIYIVVADVSKAFDCVNHDLLLKIMDYVLKGDEYVLRKCMKVIYSRSKNAIYRFHTNVSVSNGSDIHDFSIQPLSSGGILVDQGTLHTIRKEELHRVLFEQVKCNILKIRQNFYLQQVGIAQGNKLSPNLCSLYYGHLENSVVLNFLRDGKINSGDAVSVPEYLLMRFTDDFMFISFSKEHALNFFNRMRRGFVYYNSYMNDRKYGFNFNIGSSEQCHNRLYRGDDGVAFIPWSGLLINCENLEIQADYTRYLGITIISTITVKLHSSMKCLSSKLCHYMRPKCHPIFYDSNINSPGTVRLNIYQAFLLCAMKFHCYIRCLPYSSMSKPELLHIIKSTFRYMHNLIMRRMQDMELQSNTRPVLRLRRRETIWLGLSAYIHVLQKKQSRHRDLLALLIAEVGGYGHMDRHSDSLRYAVDDSHSSMFWKLRY</sequence>
<evidence type="ECO:0000313" key="1">
    <source>
        <dbReference type="EnsemblPlants" id="AVESA.00010b.r2.7DG1394090.1.CDS"/>
    </source>
</evidence>
<dbReference type="EnsemblPlants" id="AVESA.00010b.r2.7DG1394090.1">
    <property type="protein sequence ID" value="AVESA.00010b.r2.7DG1394090.1.CDS"/>
    <property type="gene ID" value="AVESA.00010b.r2.7DG1394090"/>
</dbReference>
<evidence type="ECO:0000313" key="2">
    <source>
        <dbReference type="Proteomes" id="UP001732700"/>
    </source>
</evidence>
<dbReference type="Proteomes" id="UP001732700">
    <property type="component" value="Chromosome 7D"/>
</dbReference>
<reference evidence="1" key="2">
    <citation type="submission" date="2025-09" db="UniProtKB">
        <authorList>
            <consortium name="EnsemblPlants"/>
        </authorList>
    </citation>
    <scope>IDENTIFICATION</scope>
</reference>
<accession>A0ACD6AKC3</accession>
<keyword evidence="2" id="KW-1185">Reference proteome</keyword>